<evidence type="ECO:0000313" key="2">
    <source>
        <dbReference type="Proteomes" id="UP001177260"/>
    </source>
</evidence>
<dbReference type="EMBL" id="JAOPJF010000022">
    <property type="protein sequence ID" value="KAK1145681.1"/>
    <property type="molecule type" value="Genomic_DNA"/>
</dbReference>
<reference evidence="1 2" key="1">
    <citation type="journal article" date="2023" name="ACS Omega">
        <title>Identification of the Neoaspergillic Acid Biosynthesis Gene Cluster by Establishing an In Vitro CRISPR-Ribonucleoprotein Genetic System in Aspergillus melleus.</title>
        <authorList>
            <person name="Yuan B."/>
            <person name="Grau M.F."/>
            <person name="Murata R.M."/>
            <person name="Torok T."/>
            <person name="Venkateswaran K."/>
            <person name="Stajich J.E."/>
            <person name="Wang C.C.C."/>
        </authorList>
    </citation>
    <scope>NUCLEOTIDE SEQUENCE [LARGE SCALE GENOMIC DNA]</scope>
    <source>
        <strain evidence="1 2">IMV 1140</strain>
    </source>
</reference>
<keyword evidence="2" id="KW-1185">Reference proteome</keyword>
<sequence length="335" mass="36497">MLMTGWGNAFETINITQVSSNSPIQYFELYTDKMAAIKPQNTALITGAASGVGFATAKLCRNQGMHLALLDINAENLQKAKAELAELNPSLKTEAYVLDVADRVKWDEIVGQASSVFGGVDLVMLNAGASYKPQSQQEGRLKPWSDVDYWKKTFDTNTVGLLNGIAATLPLLHSTTTSKSIVLTGSKQGITNPPGANNPAYNASKAAVKNLAEHLAHDLRSEPASSHISVHLLVPGWTWTGFMGNAGTTAESEVKKMDGSWFPSQVAEELFKGLKKDAFYIICPDDDVDVALDNARMHWASQDVIECRPALSRWEESWKGKADEEIKADAAKRRL</sequence>
<protein>
    <submittedName>
        <fullName evidence="1">Uncharacterized protein</fullName>
    </submittedName>
</protein>
<evidence type="ECO:0000313" key="1">
    <source>
        <dbReference type="EMBL" id="KAK1145681.1"/>
    </source>
</evidence>
<accession>A0ACC3B5N2</accession>
<proteinExistence type="predicted"/>
<gene>
    <name evidence="1" type="ORF">N8T08_003917</name>
</gene>
<comment type="caution">
    <text evidence="1">The sequence shown here is derived from an EMBL/GenBank/DDBJ whole genome shotgun (WGS) entry which is preliminary data.</text>
</comment>
<organism evidence="1 2">
    <name type="scientific">Aspergillus melleus</name>
    <dbReference type="NCBI Taxonomy" id="138277"/>
    <lineage>
        <taxon>Eukaryota</taxon>
        <taxon>Fungi</taxon>
        <taxon>Dikarya</taxon>
        <taxon>Ascomycota</taxon>
        <taxon>Pezizomycotina</taxon>
        <taxon>Eurotiomycetes</taxon>
        <taxon>Eurotiomycetidae</taxon>
        <taxon>Eurotiales</taxon>
        <taxon>Aspergillaceae</taxon>
        <taxon>Aspergillus</taxon>
        <taxon>Aspergillus subgen. Circumdati</taxon>
    </lineage>
</organism>
<dbReference type="Proteomes" id="UP001177260">
    <property type="component" value="Unassembled WGS sequence"/>
</dbReference>
<name>A0ACC3B5N2_9EURO</name>